<evidence type="ECO:0000313" key="1">
    <source>
        <dbReference type="EMBL" id="OAT69320.1"/>
    </source>
</evidence>
<gene>
    <name evidence="1" type="ORF">AWB85_21380</name>
</gene>
<reference evidence="1 2" key="1">
    <citation type="submission" date="2016-01" db="EMBL/GenBank/DDBJ databases">
        <title>Mycobacterium immunogenum strain CD11_6 genome sequencing and assembly.</title>
        <authorList>
            <person name="Kaur G."/>
            <person name="Nair G.R."/>
            <person name="Mayilraj S."/>
        </authorList>
    </citation>
    <scope>NUCLEOTIDE SEQUENCE [LARGE SCALE GENOMIC DNA]</scope>
    <source>
        <strain evidence="1 2">CD11-6</strain>
    </source>
</reference>
<organism evidence="1 2">
    <name type="scientific">Mycobacteroides immunogenum</name>
    <dbReference type="NCBI Taxonomy" id="83262"/>
    <lineage>
        <taxon>Bacteria</taxon>
        <taxon>Bacillati</taxon>
        <taxon>Actinomycetota</taxon>
        <taxon>Actinomycetes</taxon>
        <taxon>Mycobacteriales</taxon>
        <taxon>Mycobacteriaceae</taxon>
        <taxon>Mycobacteroides</taxon>
    </lineage>
</organism>
<name>A0A179VBS7_9MYCO</name>
<comment type="caution">
    <text evidence="1">The sequence shown here is derived from an EMBL/GenBank/DDBJ whole genome shotgun (WGS) entry which is preliminary data.</text>
</comment>
<proteinExistence type="predicted"/>
<protein>
    <submittedName>
        <fullName evidence="1">Uncharacterized protein</fullName>
    </submittedName>
</protein>
<evidence type="ECO:0000313" key="2">
    <source>
        <dbReference type="Proteomes" id="UP000186919"/>
    </source>
</evidence>
<sequence>MEIPLHPEVVATMAAGREFRDIIAGAQRDIDNARIPIESPEGDITITFGGNGAIADSTFSDDVLDKYRGDELSEMLTVMCELGYEKVGQHIDEAAAVALSSWQSGSGA</sequence>
<dbReference type="EMBL" id="LQYE01000007">
    <property type="protein sequence ID" value="OAT69320.1"/>
    <property type="molecule type" value="Genomic_DNA"/>
</dbReference>
<dbReference type="Proteomes" id="UP000186919">
    <property type="component" value="Unassembled WGS sequence"/>
</dbReference>
<dbReference type="AlphaFoldDB" id="A0A179VBS7"/>
<accession>A0A179VBS7</accession>